<protein>
    <submittedName>
        <fullName evidence="3">Ig-like domain-containing protein</fullName>
    </submittedName>
</protein>
<feature type="domain" description="BIG2" evidence="2">
    <location>
        <begin position="377"/>
        <end position="458"/>
    </location>
</feature>
<dbReference type="Pfam" id="PF09479">
    <property type="entry name" value="Flg_new"/>
    <property type="match status" value="1"/>
</dbReference>
<sequence>MTYSLAYDGNGATSGAAPSDSAQYQTGDAVIVLGNTGGLEKTGYAFSGWNTAADGSGTDYAQGASFTITGNATLYAQWTKQSGDADLRSLTLSGGVLSPSFSADTLQYSVSVANGISSVTVTAVTNDDTSTATVSVLDSTGKLVQGPLDLTNGEASDPLSLDVGRNTLKVEVSAQDGTEKTYTITVTRELANQPPPPTQPPYYPVTDISLDETELTFTEEDDAVELKAKILPSYATNQQVTWNSSDPDVATVDQDGTVTPKAPGTAVITVTSEDGKKTASCKVTVEARERPFIIETSEKEILVSPNRTASFRTFVVYPNGKRKEITWSRDAEYSSSSSLLTVKNGRIKAGKKEGEASVTISYQGEERKIPVNISKTLVKSLSVASKTVSLKKGEAQQLELNATMTDNQMKDVTKRAVWTSSNEKIAKVSDTGKVEAVGFGYTWIRANYGGSQLSVRLIVIKDKPDLKALTASSRTVRIGEGDSEQVTLTAVFEDGSKKDVTRDAEWISDNSRIAEVSEGTVTGIMAGNTTITANYDKKKVKVKVSILAAETMK</sequence>
<dbReference type="InterPro" id="IPR008964">
    <property type="entry name" value="Invasin/intimin_cell_adhesion"/>
</dbReference>
<gene>
    <name evidence="3" type="ORF">JNE38_15205</name>
</gene>
<dbReference type="Proteomes" id="UP000596248">
    <property type="component" value="Chromosome"/>
</dbReference>
<reference evidence="3 4" key="1">
    <citation type="submission" date="2021-01" db="EMBL/GenBank/DDBJ databases">
        <title>Identification of strong promoters based on the transcriptome of Brevibacillus choshinensis.</title>
        <authorList>
            <person name="Yao D."/>
            <person name="Zhang K."/>
            <person name="Wu J."/>
        </authorList>
    </citation>
    <scope>NUCLEOTIDE SEQUENCE [LARGE SCALE GENOMIC DNA]</scope>
    <source>
        <strain evidence="3 4">HPD31-SP3</strain>
    </source>
</reference>
<organism evidence="3 4">
    <name type="scientific">Brevibacillus choshinensis</name>
    <dbReference type="NCBI Taxonomy" id="54911"/>
    <lineage>
        <taxon>Bacteria</taxon>
        <taxon>Bacillati</taxon>
        <taxon>Bacillota</taxon>
        <taxon>Bacilli</taxon>
        <taxon>Bacillales</taxon>
        <taxon>Paenibacillaceae</taxon>
        <taxon>Brevibacillus</taxon>
    </lineage>
</organism>
<dbReference type="Pfam" id="PF02368">
    <property type="entry name" value="Big_2"/>
    <property type="match status" value="3"/>
</dbReference>
<evidence type="ECO:0000259" key="2">
    <source>
        <dbReference type="SMART" id="SM00635"/>
    </source>
</evidence>
<feature type="domain" description="BIG2" evidence="2">
    <location>
        <begin position="204"/>
        <end position="282"/>
    </location>
</feature>
<dbReference type="RefSeq" id="WP_203357308.1">
    <property type="nucleotide sequence ID" value="NZ_CP069127.1"/>
</dbReference>
<dbReference type="Gene3D" id="2.60.40.4270">
    <property type="entry name" value="Listeria-Bacteroides repeat domain"/>
    <property type="match status" value="1"/>
</dbReference>
<accession>A0ABX7FX07</accession>
<evidence type="ECO:0000256" key="1">
    <source>
        <dbReference type="ARBA" id="ARBA00004196"/>
    </source>
</evidence>
<keyword evidence="4" id="KW-1185">Reference proteome</keyword>
<dbReference type="Pfam" id="PF12733">
    <property type="entry name" value="Cadherin-like"/>
    <property type="match status" value="1"/>
</dbReference>
<dbReference type="SMART" id="SM00635">
    <property type="entry name" value="BID_2"/>
    <property type="match status" value="4"/>
</dbReference>
<dbReference type="Gene3D" id="2.60.40.1080">
    <property type="match status" value="4"/>
</dbReference>
<evidence type="ECO:0000313" key="3">
    <source>
        <dbReference type="EMBL" id="QRG70335.1"/>
    </source>
</evidence>
<dbReference type="InterPro" id="IPR013378">
    <property type="entry name" value="InlB-like_B-rpt"/>
</dbReference>
<name>A0ABX7FX07_BRECH</name>
<dbReference type="NCBIfam" id="TIGR02543">
    <property type="entry name" value="List_Bact_rpt"/>
    <property type="match status" value="1"/>
</dbReference>
<feature type="domain" description="BIG2" evidence="2">
    <location>
        <begin position="297"/>
        <end position="372"/>
    </location>
</feature>
<comment type="subcellular location">
    <subcellularLocation>
        <location evidence="1">Cell envelope</location>
    </subcellularLocation>
</comment>
<proteinExistence type="predicted"/>
<dbReference type="SUPFAM" id="SSF49373">
    <property type="entry name" value="Invasin/intimin cell-adhesion fragments"/>
    <property type="match status" value="3"/>
</dbReference>
<dbReference type="InterPro" id="IPR003343">
    <property type="entry name" value="Big_2"/>
</dbReference>
<feature type="domain" description="BIG2" evidence="2">
    <location>
        <begin position="465"/>
        <end position="545"/>
    </location>
</feature>
<dbReference type="InterPro" id="IPR025883">
    <property type="entry name" value="Cadherin-like_domain"/>
</dbReference>
<dbReference type="EMBL" id="CP069127">
    <property type="protein sequence ID" value="QRG70335.1"/>
    <property type="molecule type" value="Genomic_DNA"/>
</dbReference>
<evidence type="ECO:0000313" key="4">
    <source>
        <dbReference type="Proteomes" id="UP000596248"/>
    </source>
</evidence>
<dbReference type="InterPro" id="IPR042229">
    <property type="entry name" value="Listeria/Bacterioides_rpt_sf"/>
</dbReference>